<feature type="transmembrane region" description="Helical" evidence="2">
    <location>
        <begin position="12"/>
        <end position="31"/>
    </location>
</feature>
<evidence type="ECO:0000313" key="4">
    <source>
        <dbReference type="EMBL" id="PMD60609.1"/>
    </source>
</evidence>
<protein>
    <recommendedName>
        <fullName evidence="3">DUF4396 domain-containing protein</fullName>
    </recommendedName>
</protein>
<name>A0A2J6TC56_9HELO</name>
<evidence type="ECO:0000259" key="3">
    <source>
        <dbReference type="Pfam" id="PF14342"/>
    </source>
</evidence>
<keyword evidence="2" id="KW-0472">Membrane</keyword>
<keyword evidence="5" id="KW-1185">Reference proteome</keyword>
<evidence type="ECO:0000256" key="2">
    <source>
        <dbReference type="SAM" id="Phobius"/>
    </source>
</evidence>
<feature type="transmembrane region" description="Helical" evidence="2">
    <location>
        <begin position="288"/>
        <end position="307"/>
    </location>
</feature>
<dbReference type="Pfam" id="PF14342">
    <property type="entry name" value="DUF4396"/>
    <property type="match status" value="1"/>
</dbReference>
<reference evidence="4 5" key="1">
    <citation type="submission" date="2016-04" db="EMBL/GenBank/DDBJ databases">
        <title>A degradative enzymes factory behind the ericoid mycorrhizal symbiosis.</title>
        <authorList>
            <consortium name="DOE Joint Genome Institute"/>
            <person name="Martino E."/>
            <person name="Morin E."/>
            <person name="Grelet G."/>
            <person name="Kuo A."/>
            <person name="Kohler A."/>
            <person name="Daghino S."/>
            <person name="Barry K."/>
            <person name="Choi C."/>
            <person name="Cichocki N."/>
            <person name="Clum A."/>
            <person name="Copeland A."/>
            <person name="Hainaut M."/>
            <person name="Haridas S."/>
            <person name="Labutti K."/>
            <person name="Lindquist E."/>
            <person name="Lipzen A."/>
            <person name="Khouja H.-R."/>
            <person name="Murat C."/>
            <person name="Ohm R."/>
            <person name="Olson A."/>
            <person name="Spatafora J."/>
            <person name="Veneault-Fourrey C."/>
            <person name="Henrissat B."/>
            <person name="Grigoriev I."/>
            <person name="Martin F."/>
            <person name="Perotto S."/>
        </authorList>
    </citation>
    <scope>NUCLEOTIDE SEQUENCE [LARGE SCALE GENOMIC DNA]</scope>
    <source>
        <strain evidence="4 5">E</strain>
    </source>
</reference>
<gene>
    <name evidence="4" type="ORF">K444DRAFT_629110</name>
</gene>
<feature type="transmembrane region" description="Helical" evidence="2">
    <location>
        <begin position="327"/>
        <end position="348"/>
    </location>
</feature>
<dbReference type="GeneID" id="36591084"/>
<dbReference type="STRING" id="1095630.A0A2J6TC56"/>
<organism evidence="4 5">
    <name type="scientific">Hyaloscypha bicolor E</name>
    <dbReference type="NCBI Taxonomy" id="1095630"/>
    <lineage>
        <taxon>Eukaryota</taxon>
        <taxon>Fungi</taxon>
        <taxon>Dikarya</taxon>
        <taxon>Ascomycota</taxon>
        <taxon>Pezizomycotina</taxon>
        <taxon>Leotiomycetes</taxon>
        <taxon>Helotiales</taxon>
        <taxon>Hyaloscyphaceae</taxon>
        <taxon>Hyaloscypha</taxon>
        <taxon>Hyaloscypha bicolor</taxon>
    </lineage>
</organism>
<evidence type="ECO:0000313" key="5">
    <source>
        <dbReference type="Proteomes" id="UP000235371"/>
    </source>
</evidence>
<dbReference type="RefSeq" id="XP_024737513.1">
    <property type="nucleotide sequence ID" value="XM_024883007.1"/>
</dbReference>
<dbReference type="OrthoDB" id="5398702at2759"/>
<dbReference type="InParanoid" id="A0A2J6TC56"/>
<sequence length="392" mass="43941">MESTYNPPLSLTIIGTIFIGLATLVAAWITFDIIVRRGWETMMAIMIPVYILNALYLAPITLWTYLKYGRPEKMGGKMKGMDVGSEKKTEASEAPPDNHDMKGHKHMQMMKTEEPSHGMSGHDHMGMKLDGEHHDMSSEADMSDRGHHHGMMDNHETNQEGGFQVDHSQHIGHNMAGMRHMNLAMEGYDMSAGTPANTRIEQPPNTPAKQHDMSHMGHMDHEAMDHSGMHHGAMHNMHMPSPDQPMFPTVTIAVCHCGAGCLLGDIVGEWLVFGTNATLGGKSIGPEFLIDYAFALLFGIVFQYFSIAPMSGGYGPKTLWRAAKADFLSLTFFEIGLFGWMAIFQFGIFGQRLGMDNVVYWWMMQVGMFFGHWTAFPINWWLITSNVKERVV</sequence>
<keyword evidence="2" id="KW-0812">Transmembrane</keyword>
<keyword evidence="2" id="KW-1133">Transmembrane helix</keyword>
<evidence type="ECO:0000256" key="1">
    <source>
        <dbReference type="SAM" id="MobiDB-lite"/>
    </source>
</evidence>
<dbReference type="InterPro" id="IPR036259">
    <property type="entry name" value="MFS_trans_sf"/>
</dbReference>
<dbReference type="AlphaFoldDB" id="A0A2J6TC56"/>
<dbReference type="SUPFAM" id="SSF103473">
    <property type="entry name" value="MFS general substrate transporter"/>
    <property type="match status" value="1"/>
</dbReference>
<feature type="domain" description="DUF4396" evidence="3">
    <location>
        <begin position="250"/>
        <end position="388"/>
    </location>
</feature>
<dbReference type="EMBL" id="KZ613788">
    <property type="protein sequence ID" value="PMD60609.1"/>
    <property type="molecule type" value="Genomic_DNA"/>
</dbReference>
<feature type="transmembrane region" description="Helical" evidence="2">
    <location>
        <begin position="360"/>
        <end position="383"/>
    </location>
</feature>
<feature type="region of interest" description="Disordered" evidence="1">
    <location>
        <begin position="77"/>
        <end position="104"/>
    </location>
</feature>
<feature type="transmembrane region" description="Helical" evidence="2">
    <location>
        <begin position="43"/>
        <end position="66"/>
    </location>
</feature>
<dbReference type="Proteomes" id="UP000235371">
    <property type="component" value="Unassembled WGS sequence"/>
</dbReference>
<dbReference type="InterPro" id="IPR025509">
    <property type="entry name" value="DUF4396"/>
</dbReference>
<accession>A0A2J6TC56</accession>
<proteinExistence type="predicted"/>
<feature type="compositionally biased region" description="Basic and acidic residues" evidence="1">
    <location>
        <begin position="84"/>
        <end position="101"/>
    </location>
</feature>